<dbReference type="InParanoid" id="A0A2K1KP03"/>
<keyword evidence="4" id="KW-1185">Reference proteome</keyword>
<dbReference type="AlphaFoldDB" id="A0A2K1KP03"/>
<organism evidence="2">
    <name type="scientific">Physcomitrium patens</name>
    <name type="common">Spreading-leaved earth moss</name>
    <name type="synonym">Physcomitrella patens</name>
    <dbReference type="NCBI Taxonomy" id="3218"/>
    <lineage>
        <taxon>Eukaryota</taxon>
        <taxon>Viridiplantae</taxon>
        <taxon>Streptophyta</taxon>
        <taxon>Embryophyta</taxon>
        <taxon>Bryophyta</taxon>
        <taxon>Bryophytina</taxon>
        <taxon>Bryopsida</taxon>
        <taxon>Funariidae</taxon>
        <taxon>Funariales</taxon>
        <taxon>Funariaceae</taxon>
        <taxon>Physcomitrium</taxon>
    </lineage>
</organism>
<protein>
    <submittedName>
        <fullName evidence="2 3">Uncharacterized protein</fullName>
    </submittedName>
</protein>
<name>A0A2K1KP03_PHYPA</name>
<proteinExistence type="predicted"/>
<evidence type="ECO:0000313" key="3">
    <source>
        <dbReference type="EnsemblPlants" id="PAC:32921608.CDS.1"/>
    </source>
</evidence>
<reference evidence="2 4" key="2">
    <citation type="journal article" date="2018" name="Plant J.">
        <title>The Physcomitrella patens chromosome-scale assembly reveals moss genome structure and evolution.</title>
        <authorList>
            <person name="Lang D."/>
            <person name="Ullrich K.K."/>
            <person name="Murat F."/>
            <person name="Fuchs J."/>
            <person name="Jenkins J."/>
            <person name="Haas F.B."/>
            <person name="Piednoel M."/>
            <person name="Gundlach H."/>
            <person name="Van Bel M."/>
            <person name="Meyberg R."/>
            <person name="Vives C."/>
            <person name="Morata J."/>
            <person name="Symeonidi A."/>
            <person name="Hiss M."/>
            <person name="Muchero W."/>
            <person name="Kamisugi Y."/>
            <person name="Saleh O."/>
            <person name="Blanc G."/>
            <person name="Decker E.L."/>
            <person name="van Gessel N."/>
            <person name="Grimwood J."/>
            <person name="Hayes R.D."/>
            <person name="Graham S.W."/>
            <person name="Gunter L.E."/>
            <person name="McDaniel S.F."/>
            <person name="Hoernstein S.N.W."/>
            <person name="Larsson A."/>
            <person name="Li F.W."/>
            <person name="Perroud P.F."/>
            <person name="Phillips J."/>
            <person name="Ranjan P."/>
            <person name="Rokshar D.S."/>
            <person name="Rothfels C.J."/>
            <person name="Schneider L."/>
            <person name="Shu S."/>
            <person name="Stevenson D.W."/>
            <person name="Thummler F."/>
            <person name="Tillich M."/>
            <person name="Villarreal Aguilar J.C."/>
            <person name="Widiez T."/>
            <person name="Wong G.K."/>
            <person name="Wymore A."/>
            <person name="Zhang Y."/>
            <person name="Zimmer A.D."/>
            <person name="Quatrano R.S."/>
            <person name="Mayer K.F.X."/>
            <person name="Goodstein D."/>
            <person name="Casacuberta J.M."/>
            <person name="Vandepoele K."/>
            <person name="Reski R."/>
            <person name="Cuming A.C."/>
            <person name="Tuskan G.A."/>
            <person name="Maumus F."/>
            <person name="Salse J."/>
            <person name="Schmutz J."/>
            <person name="Rensing S.A."/>
        </authorList>
    </citation>
    <scope>NUCLEOTIDE SEQUENCE [LARGE SCALE GENOMIC DNA]</scope>
    <source>
        <strain evidence="3 4">cv. Gransden 2004</strain>
    </source>
</reference>
<evidence type="ECO:0000313" key="4">
    <source>
        <dbReference type="Proteomes" id="UP000006727"/>
    </source>
</evidence>
<gene>
    <name evidence="2" type="ORF">PHYPA_006411</name>
</gene>
<dbReference type="Proteomes" id="UP000006727">
    <property type="component" value="Chromosome 4"/>
</dbReference>
<evidence type="ECO:0000256" key="1">
    <source>
        <dbReference type="SAM" id="Phobius"/>
    </source>
</evidence>
<keyword evidence="1" id="KW-1133">Transmembrane helix</keyword>
<dbReference type="Gramene" id="Pp3c4_18222V3.1">
    <property type="protein sequence ID" value="PAC:32921608.CDS.1"/>
    <property type="gene ID" value="Pp3c4_18222"/>
</dbReference>
<dbReference type="EnsemblPlants" id="Pp3c4_18222V3.1">
    <property type="protein sequence ID" value="PAC:32921608.CDS.1"/>
    <property type="gene ID" value="Pp3c4_18222"/>
</dbReference>
<keyword evidence="1" id="KW-0472">Membrane</keyword>
<accession>A0A2K1KP03</accession>
<reference evidence="2 4" key="1">
    <citation type="journal article" date="2008" name="Science">
        <title>The Physcomitrella genome reveals evolutionary insights into the conquest of land by plants.</title>
        <authorList>
            <person name="Rensing S."/>
            <person name="Lang D."/>
            <person name="Zimmer A."/>
            <person name="Terry A."/>
            <person name="Salamov A."/>
            <person name="Shapiro H."/>
            <person name="Nishiyama T."/>
            <person name="Perroud P.-F."/>
            <person name="Lindquist E."/>
            <person name="Kamisugi Y."/>
            <person name="Tanahashi T."/>
            <person name="Sakakibara K."/>
            <person name="Fujita T."/>
            <person name="Oishi K."/>
            <person name="Shin-I T."/>
            <person name="Kuroki Y."/>
            <person name="Toyoda A."/>
            <person name="Suzuki Y."/>
            <person name="Hashimoto A."/>
            <person name="Yamaguchi K."/>
            <person name="Sugano A."/>
            <person name="Kohara Y."/>
            <person name="Fujiyama A."/>
            <person name="Anterola A."/>
            <person name="Aoki S."/>
            <person name="Ashton N."/>
            <person name="Barbazuk W.B."/>
            <person name="Barker E."/>
            <person name="Bennetzen J."/>
            <person name="Bezanilla M."/>
            <person name="Blankenship R."/>
            <person name="Cho S.H."/>
            <person name="Dutcher S."/>
            <person name="Estelle M."/>
            <person name="Fawcett J.A."/>
            <person name="Gundlach H."/>
            <person name="Hanada K."/>
            <person name="Heyl A."/>
            <person name="Hicks K.A."/>
            <person name="Hugh J."/>
            <person name="Lohr M."/>
            <person name="Mayer K."/>
            <person name="Melkozernov A."/>
            <person name="Murata T."/>
            <person name="Nelson D."/>
            <person name="Pils B."/>
            <person name="Prigge M."/>
            <person name="Reiss B."/>
            <person name="Renner T."/>
            <person name="Rombauts S."/>
            <person name="Rushton P."/>
            <person name="Sanderfoot A."/>
            <person name="Schween G."/>
            <person name="Shiu S.-H."/>
            <person name="Stueber K."/>
            <person name="Theodoulou F.L."/>
            <person name="Tu H."/>
            <person name="Van de Peer Y."/>
            <person name="Verrier P.J."/>
            <person name="Waters E."/>
            <person name="Wood A."/>
            <person name="Yang L."/>
            <person name="Cove D."/>
            <person name="Cuming A."/>
            <person name="Hasebe M."/>
            <person name="Lucas S."/>
            <person name="Mishler D.B."/>
            <person name="Reski R."/>
            <person name="Grigoriev I."/>
            <person name="Quatrano R.S."/>
            <person name="Boore J.L."/>
        </authorList>
    </citation>
    <scope>NUCLEOTIDE SEQUENCE [LARGE SCALE GENOMIC DNA]</scope>
    <source>
        <strain evidence="3 4">cv. Gransden 2004</strain>
    </source>
</reference>
<evidence type="ECO:0000313" key="2">
    <source>
        <dbReference type="EMBL" id="PNR55514.1"/>
    </source>
</evidence>
<reference evidence="3" key="3">
    <citation type="submission" date="2020-12" db="UniProtKB">
        <authorList>
            <consortium name="EnsemblPlants"/>
        </authorList>
    </citation>
    <scope>IDENTIFICATION</scope>
</reference>
<keyword evidence="1" id="KW-0812">Transmembrane</keyword>
<sequence length="72" mass="7732">MASAAERPRHSLRAREYSPLVLLGFGWLCFFISSLSVSMCFVCVAGSDERDRESSPLLSAVASGCVCLGMLS</sequence>
<feature type="transmembrane region" description="Helical" evidence="1">
    <location>
        <begin position="20"/>
        <end position="47"/>
    </location>
</feature>
<dbReference type="EMBL" id="ABEU02000004">
    <property type="protein sequence ID" value="PNR55514.1"/>
    <property type="molecule type" value="Genomic_DNA"/>
</dbReference>